<feature type="transmembrane region" description="Helical" evidence="1">
    <location>
        <begin position="95"/>
        <end position="116"/>
    </location>
</feature>
<evidence type="ECO:0000259" key="2">
    <source>
        <dbReference type="Pfam" id="PF08044"/>
    </source>
</evidence>
<reference evidence="3 4" key="1">
    <citation type="submission" date="2019-09" db="EMBL/GenBank/DDBJ databases">
        <title>Actinomadura physcomitrii sp. nov., a novel actinomycete isolated from moss [Physcomitrium sphaericum (Ludw) Fuernr].</title>
        <authorList>
            <person name="Liu C."/>
            <person name="Zhuang X."/>
        </authorList>
    </citation>
    <scope>NUCLEOTIDE SEQUENCE [LARGE SCALE GENOMIC DNA]</scope>
    <source>
        <strain evidence="3 4">CYP1-1B</strain>
    </source>
</reference>
<keyword evidence="1" id="KW-1133">Transmembrane helix</keyword>
<keyword evidence="1" id="KW-0812">Transmembrane</keyword>
<dbReference type="Pfam" id="PF08044">
    <property type="entry name" value="DUF1707"/>
    <property type="match status" value="1"/>
</dbReference>
<dbReference type="InterPro" id="IPR012551">
    <property type="entry name" value="DUF1707_SHOCT-like"/>
</dbReference>
<feature type="domain" description="DUF1707" evidence="2">
    <location>
        <begin position="7"/>
        <end position="59"/>
    </location>
</feature>
<dbReference type="EMBL" id="WBMR01000202">
    <property type="protein sequence ID" value="KAB2365769.1"/>
    <property type="molecule type" value="Genomic_DNA"/>
</dbReference>
<keyword evidence="4" id="KW-1185">Reference proteome</keyword>
<evidence type="ECO:0000313" key="4">
    <source>
        <dbReference type="Proteomes" id="UP000483004"/>
    </source>
</evidence>
<keyword evidence="1" id="KW-0472">Membrane</keyword>
<protein>
    <submittedName>
        <fullName evidence="3">DUF1707 domain-containing protein</fullName>
    </submittedName>
</protein>
<gene>
    <name evidence="3" type="ORF">F9B16_40250</name>
</gene>
<organism evidence="3 4">
    <name type="scientific">Actinomadura montaniterrae</name>
    <dbReference type="NCBI Taxonomy" id="1803903"/>
    <lineage>
        <taxon>Bacteria</taxon>
        <taxon>Bacillati</taxon>
        <taxon>Actinomycetota</taxon>
        <taxon>Actinomycetes</taxon>
        <taxon>Streptosporangiales</taxon>
        <taxon>Thermomonosporaceae</taxon>
        <taxon>Actinomadura</taxon>
    </lineage>
</organism>
<dbReference type="PANTHER" id="PTHR40763">
    <property type="entry name" value="MEMBRANE PROTEIN-RELATED"/>
    <property type="match status" value="1"/>
</dbReference>
<evidence type="ECO:0000313" key="3">
    <source>
        <dbReference type="EMBL" id="KAB2365769.1"/>
    </source>
</evidence>
<dbReference type="Proteomes" id="UP000483004">
    <property type="component" value="Unassembled WGS sequence"/>
</dbReference>
<accession>A0A6L3VKM2</accession>
<name>A0A6L3VKM2_9ACTN</name>
<evidence type="ECO:0000256" key="1">
    <source>
        <dbReference type="SAM" id="Phobius"/>
    </source>
</evidence>
<proteinExistence type="predicted"/>
<sequence>MAPNPDIRASDADRDRVAASLREHCAEGRITMDEMQERLESTYAAKTIGDLQEITSDLPEQDLFQYPIPASRPNSTASPAVRRSGGDLYRQGGRAVWATWAAVSAINLAVWLALAVTGNLVYPWWIWVAGPWGALLLVGTVFGPRRRP</sequence>
<feature type="transmembrane region" description="Helical" evidence="1">
    <location>
        <begin position="122"/>
        <end position="142"/>
    </location>
</feature>
<comment type="caution">
    <text evidence="3">The sequence shown here is derived from an EMBL/GenBank/DDBJ whole genome shotgun (WGS) entry which is preliminary data.</text>
</comment>
<dbReference type="OrthoDB" id="3748531at2"/>
<dbReference type="PANTHER" id="PTHR40763:SF4">
    <property type="entry name" value="DUF1707 DOMAIN-CONTAINING PROTEIN"/>
    <property type="match status" value="1"/>
</dbReference>
<dbReference type="RefSeq" id="WP_151545524.1">
    <property type="nucleotide sequence ID" value="NZ_WBMR01000202.1"/>
</dbReference>
<dbReference type="AlphaFoldDB" id="A0A6L3VKM2"/>